<dbReference type="GO" id="GO:0016787">
    <property type="term" value="F:hydrolase activity"/>
    <property type="evidence" value="ECO:0007669"/>
    <property type="project" value="UniProtKB-KW"/>
</dbReference>
<dbReference type="Proteomes" id="UP000728032">
    <property type="component" value="Unassembled WGS sequence"/>
</dbReference>
<feature type="non-terminal residue" evidence="2">
    <location>
        <position position="216"/>
    </location>
</feature>
<sequence length="216" mass="24296">MEPIVSDNQSVETLVFNESDYNTCPSGTDSPFDVLLRRKWTEASAKDNVFRYKVTENSLPAKRLSGRYGMIAQLNEGRAVNRRPPQTMRAIRQPFNGQAFNFTRINSQEILFKVESSDGRTSGTVIVNQSPIEYCNALLVPSLDSCRPQVLTTDALELAISLVALSGRQSLRVGFNSLGAMASVNHQHFHVYYYDHPMLLESLPVRDNRLTGWPIE</sequence>
<dbReference type="EMBL" id="OC943236">
    <property type="protein sequence ID" value="CAD7662581.1"/>
    <property type="molecule type" value="Genomic_DNA"/>
</dbReference>
<evidence type="ECO:0000259" key="1">
    <source>
        <dbReference type="Pfam" id="PF26217"/>
    </source>
</evidence>
<dbReference type="EMBL" id="CAJPVJ010028411">
    <property type="protein sequence ID" value="CAG2179717.1"/>
    <property type="molecule type" value="Genomic_DNA"/>
</dbReference>
<dbReference type="GO" id="GO:0005737">
    <property type="term" value="C:cytoplasm"/>
    <property type="evidence" value="ECO:0007669"/>
    <property type="project" value="UniProtKB-SubCell"/>
</dbReference>
<dbReference type="AlphaFoldDB" id="A0A7R9QZ31"/>
<keyword evidence="3" id="KW-1185">Reference proteome</keyword>
<dbReference type="InterPro" id="IPR026506">
    <property type="entry name" value="GDPGP"/>
</dbReference>
<dbReference type="GO" id="GO:0006006">
    <property type="term" value="P:glucose metabolic process"/>
    <property type="evidence" value="ECO:0007669"/>
    <property type="project" value="TreeGrafter"/>
</dbReference>
<dbReference type="GO" id="GO:0000166">
    <property type="term" value="F:nucleotide binding"/>
    <property type="evidence" value="ECO:0007669"/>
    <property type="project" value="UniProtKB-KW"/>
</dbReference>
<feature type="domain" description="GDPGP1-like N-terminal" evidence="1">
    <location>
        <begin position="32"/>
        <end position="192"/>
    </location>
</feature>
<accession>A0A7R9QZ31</accession>
<dbReference type="PANTHER" id="PTHR20884">
    <property type="entry name" value="GDP-D-GLUCOSE PHOSPHORYLASE 1"/>
    <property type="match status" value="1"/>
</dbReference>
<dbReference type="InterPro" id="IPR058866">
    <property type="entry name" value="GDPGP1_N"/>
</dbReference>
<dbReference type="PANTHER" id="PTHR20884:SF8">
    <property type="entry name" value="GDP-D-GLUCOSE PHOSPHORYLASE 1"/>
    <property type="match status" value="1"/>
</dbReference>
<evidence type="ECO:0000313" key="2">
    <source>
        <dbReference type="EMBL" id="CAD7662581.1"/>
    </source>
</evidence>
<reference evidence="2" key="1">
    <citation type="submission" date="2020-11" db="EMBL/GenBank/DDBJ databases">
        <authorList>
            <person name="Tran Van P."/>
        </authorList>
    </citation>
    <scope>NUCLEOTIDE SEQUENCE</scope>
</reference>
<organism evidence="2">
    <name type="scientific">Oppiella nova</name>
    <dbReference type="NCBI Taxonomy" id="334625"/>
    <lineage>
        <taxon>Eukaryota</taxon>
        <taxon>Metazoa</taxon>
        <taxon>Ecdysozoa</taxon>
        <taxon>Arthropoda</taxon>
        <taxon>Chelicerata</taxon>
        <taxon>Arachnida</taxon>
        <taxon>Acari</taxon>
        <taxon>Acariformes</taxon>
        <taxon>Sarcoptiformes</taxon>
        <taxon>Oribatida</taxon>
        <taxon>Brachypylina</taxon>
        <taxon>Oppioidea</taxon>
        <taxon>Oppiidae</taxon>
        <taxon>Oppiella</taxon>
    </lineage>
</organism>
<evidence type="ECO:0000313" key="3">
    <source>
        <dbReference type="Proteomes" id="UP000728032"/>
    </source>
</evidence>
<dbReference type="OrthoDB" id="417175at2759"/>
<protein>
    <recommendedName>
        <fullName evidence="1">GDPGP1-like N-terminal domain-containing protein</fullName>
    </recommendedName>
</protein>
<name>A0A7R9QZ31_9ACAR</name>
<proteinExistence type="predicted"/>
<gene>
    <name evidence="2" type="ORF">ONB1V03_LOCUS19141</name>
</gene>
<dbReference type="GO" id="GO:0080048">
    <property type="term" value="F:GDP-D-glucose phosphorylase activity"/>
    <property type="evidence" value="ECO:0007669"/>
    <property type="project" value="UniProtKB-EC"/>
</dbReference>
<dbReference type="GO" id="GO:0005085">
    <property type="term" value="F:guanyl-nucleotide exchange factor activity"/>
    <property type="evidence" value="ECO:0007669"/>
    <property type="project" value="UniProtKB-KW"/>
</dbReference>
<dbReference type="Pfam" id="PF26217">
    <property type="entry name" value="GDPGP1_N"/>
    <property type="match status" value="1"/>
</dbReference>